<evidence type="ECO:0000313" key="1">
    <source>
        <dbReference type="EMBL" id="ACK51469.1"/>
    </source>
</evidence>
<sequence>MKAYRTRSFQREAKNDGVSDEDCAEALRRAERGLIDADLGGCLIKQRIPRGNRGAAKGSSAIIFYKREEIAVYLHIFPKSGKANLTRSELEAYRAFAQELEKLTAEKFEELVAKKGWRELQI</sequence>
<dbReference type="Proteomes" id="UP000002257">
    <property type="component" value="Chromosome"/>
</dbReference>
<evidence type="ECO:0000313" key="2">
    <source>
        <dbReference type="Proteomes" id="UP000002257"/>
    </source>
</evidence>
<dbReference type="OrthoDB" id="9812066at2"/>
<dbReference type="EMBL" id="CP001280">
    <property type="protein sequence ID" value="ACK51469.1"/>
    <property type="molecule type" value="Genomic_DNA"/>
</dbReference>
<keyword evidence="2" id="KW-1185">Reference proteome</keyword>
<dbReference type="STRING" id="395965.Msil_2545"/>
<evidence type="ECO:0008006" key="3">
    <source>
        <dbReference type="Google" id="ProtNLM"/>
    </source>
</evidence>
<dbReference type="KEGG" id="msl:Msil_2545"/>
<proteinExistence type="predicted"/>
<dbReference type="HOGENOM" id="CLU_132631_0_0_5"/>
<accession>B8EM80</accession>
<gene>
    <name evidence="1" type="ordered locus">Msil_2545</name>
</gene>
<organism evidence="1 2">
    <name type="scientific">Methylocella silvestris (strain DSM 15510 / CIP 108128 / LMG 27833 / NCIMB 13906 / BL2)</name>
    <dbReference type="NCBI Taxonomy" id="395965"/>
    <lineage>
        <taxon>Bacteria</taxon>
        <taxon>Pseudomonadati</taxon>
        <taxon>Pseudomonadota</taxon>
        <taxon>Alphaproteobacteria</taxon>
        <taxon>Hyphomicrobiales</taxon>
        <taxon>Beijerinckiaceae</taxon>
        <taxon>Methylocella</taxon>
    </lineage>
</organism>
<dbReference type="InterPro" id="IPR009387">
    <property type="entry name" value="HigB-2"/>
</dbReference>
<dbReference type="Pfam" id="PF06296">
    <property type="entry name" value="RelE"/>
    <property type="match status" value="1"/>
</dbReference>
<name>B8EM80_METSB</name>
<dbReference type="PIRSF" id="PIRSF018634">
    <property type="entry name" value="UCP018634"/>
    <property type="match status" value="1"/>
</dbReference>
<reference evidence="1 2" key="1">
    <citation type="journal article" date="2010" name="J. Bacteriol.">
        <title>Complete genome sequence of the aerobic facultative methanotroph Methylocella silvestris BL2.</title>
        <authorList>
            <person name="Chen Y."/>
            <person name="Crombie A."/>
            <person name="Rahman M.T."/>
            <person name="Dedysh S.N."/>
            <person name="Liesack W."/>
            <person name="Stott M.B."/>
            <person name="Alam M."/>
            <person name="Theisen A.R."/>
            <person name="Murrell J.C."/>
            <person name="Dunfield P.F."/>
        </authorList>
    </citation>
    <scope>NUCLEOTIDE SEQUENCE [LARGE SCALE GENOMIC DNA]</scope>
    <source>
        <strain evidence="2">DSM 15510 / CIP 108128 / LMG 27833 / NCIMB 13906 / BL2</strain>
    </source>
</reference>
<dbReference type="eggNOG" id="COG4737">
    <property type="taxonomic scope" value="Bacteria"/>
</dbReference>
<dbReference type="AlphaFoldDB" id="B8EM80"/>
<protein>
    <recommendedName>
        <fullName evidence="3">Addiction module toxin RelE</fullName>
    </recommendedName>
</protein>